<reference evidence="3 4" key="1">
    <citation type="submission" date="2014-01" db="EMBL/GenBank/DDBJ databases">
        <title>Plasmidome dynamics in the species complex Clostridium novyi sensu lato converts strains of independent lineages into distinctly different pathogens.</title>
        <authorList>
            <person name="Skarin H."/>
            <person name="Segerman B."/>
        </authorList>
    </citation>
    <scope>NUCLEOTIDE SEQUENCE [LARGE SCALE GENOMIC DNA]</scope>
    <source>
        <strain evidence="3 4">4570</strain>
    </source>
</reference>
<dbReference type="InterPro" id="IPR011642">
    <property type="entry name" value="Gate_dom"/>
</dbReference>
<comment type="caution">
    <text evidence="3">The sequence shown here is derived from an EMBL/GenBank/DDBJ whole genome shotgun (WGS) entry which is preliminary data.</text>
</comment>
<dbReference type="Proteomes" id="UP000030016">
    <property type="component" value="Unassembled WGS sequence"/>
</dbReference>
<feature type="transmembrane region" description="Helical" evidence="1">
    <location>
        <begin position="73"/>
        <end position="95"/>
    </location>
</feature>
<gene>
    <name evidence="3" type="ORF">Z969_00450</name>
</gene>
<keyword evidence="1" id="KW-0812">Transmembrane</keyword>
<sequence>MIFSTFFISKEDFMSEFTKDKPKNNNLLRSYIKFLIPSILGVLLFMTPIKINGDMTIPVAYFSKLVQELLKNYLPLINTVIITVSLILTLVTKLFKPKFIIKNEYLNKLFNISTVWFLIRLFGAIFVICTYFKFGSSMIYSNDTGGLLLNSLLSVLFAVFLFAGIFLPLILDFGLLEFFGTLLTKIMRPLFNLPGRSSVDCIASWLGDGTIGVLLTSKQYEDGFYTAREASIIGTSFSAVSITFSLVVLSQVGLQNMFLPFYLTVTFAGIVAALLTPRIPPLSRKPDTYYNNKKSATSEIIPSGYSSFTWGLKQATEKADKNNDVKKFFGDGFKNVFDMWLGVTPVVMALGTLALVIATYTNIFQWLGTPFIPFLKLLHIPEAKAASSTLVVGFADMFLPSVIAAGAVKSELTRFIIAAVSVTQLIYMSEVGGLLIGSKIPVNFKELFIIFLERTIITLPIITIIAHMIF</sequence>
<dbReference type="EMBL" id="JDRX01000001">
    <property type="protein sequence ID" value="KGN03475.1"/>
    <property type="molecule type" value="Genomic_DNA"/>
</dbReference>
<accession>A0AA88ZT67</accession>
<name>A0AA88ZT67_CLONO</name>
<feature type="transmembrane region" description="Helical" evidence="1">
    <location>
        <begin position="232"/>
        <end position="252"/>
    </location>
</feature>
<feature type="transmembrane region" description="Helical" evidence="1">
    <location>
        <begin position="31"/>
        <end position="53"/>
    </location>
</feature>
<evidence type="ECO:0000259" key="2">
    <source>
        <dbReference type="Pfam" id="PF07670"/>
    </source>
</evidence>
<feature type="transmembrane region" description="Helical" evidence="1">
    <location>
        <begin position="385"/>
        <end position="408"/>
    </location>
</feature>
<feature type="transmembrane region" description="Helical" evidence="1">
    <location>
        <begin position="154"/>
        <end position="179"/>
    </location>
</feature>
<feature type="transmembrane region" description="Helical" evidence="1">
    <location>
        <begin position="448"/>
        <end position="469"/>
    </location>
</feature>
<feature type="transmembrane region" description="Helical" evidence="1">
    <location>
        <begin position="258"/>
        <end position="276"/>
    </location>
</feature>
<evidence type="ECO:0000256" key="1">
    <source>
        <dbReference type="SAM" id="Phobius"/>
    </source>
</evidence>
<proteinExistence type="predicted"/>
<feature type="transmembrane region" description="Helical" evidence="1">
    <location>
        <begin position="115"/>
        <end position="134"/>
    </location>
</feature>
<keyword evidence="1" id="KW-1133">Transmembrane helix</keyword>
<evidence type="ECO:0000313" key="4">
    <source>
        <dbReference type="Proteomes" id="UP000030016"/>
    </source>
</evidence>
<feature type="transmembrane region" description="Helical" evidence="1">
    <location>
        <begin position="415"/>
        <end position="436"/>
    </location>
</feature>
<feature type="domain" description="Nucleoside transporter/FeoB GTPase Gate" evidence="2">
    <location>
        <begin position="155"/>
        <end position="253"/>
    </location>
</feature>
<keyword evidence="1" id="KW-0472">Membrane</keyword>
<protein>
    <submittedName>
        <fullName evidence="3">Membrane protein</fullName>
    </submittedName>
</protein>
<organism evidence="3 4">
    <name type="scientific">Clostridium novyi A str. 4570</name>
    <dbReference type="NCBI Taxonomy" id="1444290"/>
    <lineage>
        <taxon>Bacteria</taxon>
        <taxon>Bacillati</taxon>
        <taxon>Bacillota</taxon>
        <taxon>Clostridia</taxon>
        <taxon>Eubacteriales</taxon>
        <taxon>Clostridiaceae</taxon>
        <taxon>Clostridium</taxon>
    </lineage>
</organism>
<evidence type="ECO:0000313" key="3">
    <source>
        <dbReference type="EMBL" id="KGN03475.1"/>
    </source>
</evidence>
<dbReference type="Pfam" id="PF07670">
    <property type="entry name" value="Gate"/>
    <property type="match status" value="1"/>
</dbReference>
<feature type="transmembrane region" description="Helical" evidence="1">
    <location>
        <begin position="340"/>
        <end position="365"/>
    </location>
</feature>
<dbReference type="AlphaFoldDB" id="A0AA88ZT67"/>